<evidence type="ECO:0000313" key="3">
    <source>
        <dbReference type="Proteomes" id="UP001432099"/>
    </source>
</evidence>
<accession>A0ABN6ZJK5</accession>
<gene>
    <name evidence="2" type="ORF">T23_20820</name>
</gene>
<dbReference type="Proteomes" id="UP001432099">
    <property type="component" value="Chromosome"/>
</dbReference>
<evidence type="ECO:0008006" key="4">
    <source>
        <dbReference type="Google" id="ProtNLM"/>
    </source>
</evidence>
<dbReference type="EMBL" id="AP028127">
    <property type="protein sequence ID" value="BEH91980.1"/>
    <property type="molecule type" value="Genomic_DNA"/>
</dbReference>
<keyword evidence="3" id="KW-1185">Reference proteome</keyword>
<feature type="transmembrane region" description="Helical" evidence="1">
    <location>
        <begin position="27"/>
        <end position="54"/>
    </location>
</feature>
<name>A0ABN6ZJK5_9FIRM</name>
<organism evidence="2 3">
    <name type="scientific">Turicibacter faecis</name>
    <dbReference type="NCBI Taxonomy" id="2963365"/>
    <lineage>
        <taxon>Bacteria</taxon>
        <taxon>Bacillati</taxon>
        <taxon>Bacillota</taxon>
        <taxon>Erysipelotrichia</taxon>
        <taxon>Erysipelotrichales</taxon>
        <taxon>Turicibacteraceae</taxon>
        <taxon>Turicibacter</taxon>
    </lineage>
</organism>
<keyword evidence="1" id="KW-1133">Transmembrane helix</keyword>
<keyword evidence="1" id="KW-0472">Membrane</keyword>
<dbReference type="RefSeq" id="WP_338617663.1">
    <property type="nucleotide sequence ID" value="NZ_AP028127.1"/>
</dbReference>
<proteinExistence type="predicted"/>
<evidence type="ECO:0000256" key="1">
    <source>
        <dbReference type="SAM" id="Phobius"/>
    </source>
</evidence>
<protein>
    <recommendedName>
        <fullName evidence="4">YcxB-like protein domain-containing protein</fullName>
    </recommendedName>
</protein>
<keyword evidence="1" id="KW-0812">Transmembrane</keyword>
<sequence>MELRYKTSLEEWVNVYLLVMSRTSLRFYGAIIFMGVAIPIFLFYGLFHTIYYIHIYYKSGYDLEGLLFQLFNCMGVITLWFVITLTRKQSARWIQKTFLSKITFRMYPLLLQEKILRVNGHHAIFDYGERKLNIDINHIIEYDNRYYLYTGKYTELDVIPKSIFKSEEQEQLFLKEVGLPVERPIRRLFL</sequence>
<evidence type="ECO:0000313" key="2">
    <source>
        <dbReference type="EMBL" id="BEH91980.1"/>
    </source>
</evidence>
<reference evidence="2" key="1">
    <citation type="journal article" date="2024" name="Int. J. Syst. Evol. Microbiol.">
        <title>Turicibacter faecis sp. nov., isolated from faeces of heart failure mouse model.</title>
        <authorList>
            <person name="Imamura Y."/>
            <person name="Motooka D."/>
            <person name="Nakajima Y."/>
            <person name="Ito S."/>
            <person name="Kitakaze M."/>
            <person name="Iida T."/>
            <person name="Nakamura S."/>
        </authorList>
    </citation>
    <scope>NUCLEOTIDE SEQUENCE</scope>
    <source>
        <strain evidence="2">TC023</strain>
    </source>
</reference>
<feature type="transmembrane region" description="Helical" evidence="1">
    <location>
        <begin position="66"/>
        <end position="86"/>
    </location>
</feature>